<dbReference type="OrthoDB" id="6435638at2759"/>
<gene>
    <name evidence="11" type="ORF">BXYJ_LOCUS14276</name>
</gene>
<name>A0A811LWM8_BURXY</name>
<keyword evidence="8" id="KW-0807">Transducer</keyword>
<feature type="domain" description="G-protein coupled receptors family 1 profile" evidence="10">
    <location>
        <begin position="33"/>
        <end position="463"/>
    </location>
</feature>
<evidence type="ECO:0000256" key="1">
    <source>
        <dbReference type="ARBA" id="ARBA00004651"/>
    </source>
</evidence>
<reference evidence="11" key="1">
    <citation type="submission" date="2020-09" db="EMBL/GenBank/DDBJ databases">
        <authorList>
            <person name="Kikuchi T."/>
        </authorList>
    </citation>
    <scope>NUCLEOTIDE SEQUENCE</scope>
    <source>
        <strain evidence="11">Ka4C1</strain>
    </source>
</reference>
<keyword evidence="3 9" id="KW-0812">Transmembrane</keyword>
<evidence type="ECO:0000256" key="5">
    <source>
        <dbReference type="ARBA" id="ARBA00023040"/>
    </source>
</evidence>
<evidence type="ECO:0000256" key="8">
    <source>
        <dbReference type="ARBA" id="ARBA00023224"/>
    </source>
</evidence>
<evidence type="ECO:0000256" key="4">
    <source>
        <dbReference type="ARBA" id="ARBA00022989"/>
    </source>
</evidence>
<keyword evidence="7" id="KW-0675">Receptor</keyword>
<protein>
    <submittedName>
        <fullName evidence="11">(pine wood nematode) hypothetical protein</fullName>
    </submittedName>
</protein>
<evidence type="ECO:0000256" key="9">
    <source>
        <dbReference type="SAM" id="Phobius"/>
    </source>
</evidence>
<feature type="transmembrane region" description="Helical" evidence="9">
    <location>
        <begin position="447"/>
        <end position="465"/>
    </location>
</feature>
<dbReference type="AlphaFoldDB" id="A0A811LWM8"/>
<feature type="transmembrane region" description="Helical" evidence="9">
    <location>
        <begin position="95"/>
        <end position="116"/>
    </location>
</feature>
<evidence type="ECO:0000313" key="12">
    <source>
        <dbReference type="Proteomes" id="UP000659654"/>
    </source>
</evidence>
<dbReference type="PRINTS" id="PR00237">
    <property type="entry name" value="GPCRRHODOPSN"/>
</dbReference>
<organism evidence="11 12">
    <name type="scientific">Bursaphelenchus xylophilus</name>
    <name type="common">Pinewood nematode worm</name>
    <name type="synonym">Aphelenchoides xylophilus</name>
    <dbReference type="NCBI Taxonomy" id="6326"/>
    <lineage>
        <taxon>Eukaryota</taxon>
        <taxon>Metazoa</taxon>
        <taxon>Ecdysozoa</taxon>
        <taxon>Nematoda</taxon>
        <taxon>Chromadorea</taxon>
        <taxon>Rhabditida</taxon>
        <taxon>Tylenchina</taxon>
        <taxon>Tylenchomorpha</taxon>
        <taxon>Aphelenchoidea</taxon>
        <taxon>Aphelenchoididae</taxon>
        <taxon>Bursaphelenchus</taxon>
    </lineage>
</organism>
<keyword evidence="5" id="KW-0297">G-protein coupled receptor</keyword>
<dbReference type="Proteomes" id="UP000582659">
    <property type="component" value="Unassembled WGS sequence"/>
</dbReference>
<keyword evidence="2" id="KW-1003">Cell membrane</keyword>
<comment type="caution">
    <text evidence="11">The sequence shown here is derived from an EMBL/GenBank/DDBJ whole genome shotgun (WGS) entry which is preliminary data.</text>
</comment>
<keyword evidence="4 9" id="KW-1133">Transmembrane helix</keyword>
<dbReference type="PROSITE" id="PS50262">
    <property type="entry name" value="G_PROTEIN_RECEP_F1_2"/>
    <property type="match status" value="1"/>
</dbReference>
<feature type="transmembrane region" description="Helical" evidence="9">
    <location>
        <begin position="56"/>
        <end position="75"/>
    </location>
</feature>
<accession>A0A811LWM8</accession>
<keyword evidence="6 9" id="KW-0472">Membrane</keyword>
<feature type="transmembrane region" description="Helical" evidence="9">
    <location>
        <begin position="18"/>
        <end position="36"/>
    </location>
</feature>
<feature type="transmembrane region" description="Helical" evidence="9">
    <location>
        <begin position="136"/>
        <end position="154"/>
    </location>
</feature>
<evidence type="ECO:0000256" key="7">
    <source>
        <dbReference type="ARBA" id="ARBA00023170"/>
    </source>
</evidence>
<evidence type="ECO:0000256" key="2">
    <source>
        <dbReference type="ARBA" id="ARBA00022475"/>
    </source>
</evidence>
<dbReference type="SUPFAM" id="SSF81321">
    <property type="entry name" value="Family A G protein-coupled receptor-like"/>
    <property type="match status" value="1"/>
</dbReference>
<dbReference type="EMBL" id="CAJFCV020000006">
    <property type="protein sequence ID" value="CAG9129802.1"/>
    <property type="molecule type" value="Genomic_DNA"/>
</dbReference>
<evidence type="ECO:0000256" key="6">
    <source>
        <dbReference type="ARBA" id="ARBA00023136"/>
    </source>
</evidence>
<dbReference type="InterPro" id="IPR000276">
    <property type="entry name" value="GPCR_Rhodpsn"/>
</dbReference>
<dbReference type="GO" id="GO:0008528">
    <property type="term" value="F:G protein-coupled peptide receptor activity"/>
    <property type="evidence" value="ECO:0007669"/>
    <property type="project" value="TreeGrafter"/>
</dbReference>
<feature type="transmembrane region" description="Helical" evidence="9">
    <location>
        <begin position="218"/>
        <end position="239"/>
    </location>
</feature>
<sequence length="468" mass="54789">MDEVREPPQHLFSDYVEMVYLGIVISVGVPLNANVFRRLVLEMRKTPRHSVKRSFLLLKVNLNISDLLILLVHAMGKFLWLATYEWKGGEFLCRVFNFLSMFTLYLSSNIIVCIAFDRLRTVLAANKIQHGKNQTFCTHSLIWCGWMFAIAWSLPQLYVWRTVNAFKEHPGGWIQCSDIWAINDFEMDPESHQNTTLKYEDSLKALILREESKDFYNLSHLVFVFYGPLVMLMVCYIIIVMKIMHYNVKNPSMTMKNEVQTTLRPYDELASFRDKKLSSTRSLLDLNPRQHRINNQHRHSAAIITTLKGCRRHEEDPSYNMESISLNESFIEERAASMFVFKWFPCVRSAESKTVRSVSPIFSSTPPFGHPENNDNTLITYRATDKIKRPKLSPTSGWRRHLRGRVFRTTLLIIVAHVLFWLPYNLYALMQYINKDLHLRMNEHANVFKELQFLIAIINPFLYGFTAQ</sequence>
<feature type="transmembrane region" description="Helical" evidence="9">
    <location>
        <begin position="406"/>
        <end position="427"/>
    </location>
</feature>
<dbReference type="Proteomes" id="UP000659654">
    <property type="component" value="Unassembled WGS sequence"/>
</dbReference>
<evidence type="ECO:0000256" key="3">
    <source>
        <dbReference type="ARBA" id="ARBA00022692"/>
    </source>
</evidence>
<comment type="subcellular location">
    <subcellularLocation>
        <location evidence="1">Cell membrane</location>
        <topology evidence="1">Multi-pass membrane protein</topology>
    </subcellularLocation>
</comment>
<proteinExistence type="predicted"/>
<dbReference type="Pfam" id="PF00001">
    <property type="entry name" value="7tm_1"/>
    <property type="match status" value="1"/>
</dbReference>
<dbReference type="PANTHER" id="PTHR24230">
    <property type="entry name" value="G-PROTEIN COUPLED RECEPTOR"/>
    <property type="match status" value="1"/>
</dbReference>
<keyword evidence="12" id="KW-1185">Reference proteome</keyword>
<dbReference type="Gene3D" id="1.20.1070.10">
    <property type="entry name" value="Rhodopsin 7-helix transmembrane proteins"/>
    <property type="match status" value="1"/>
</dbReference>
<evidence type="ECO:0000313" key="11">
    <source>
        <dbReference type="EMBL" id="CAD5234185.1"/>
    </source>
</evidence>
<dbReference type="EMBL" id="CAJFDI010000006">
    <property type="protein sequence ID" value="CAD5234185.1"/>
    <property type="molecule type" value="Genomic_DNA"/>
</dbReference>
<dbReference type="InterPro" id="IPR017452">
    <property type="entry name" value="GPCR_Rhodpsn_7TM"/>
</dbReference>
<dbReference type="PANTHER" id="PTHR24230:SF154">
    <property type="entry name" value="G-PROTEIN COUPLED RECEPTORS FAMILY 1 PROFILE DOMAIN-CONTAINING PROTEIN"/>
    <property type="match status" value="1"/>
</dbReference>
<evidence type="ECO:0000259" key="10">
    <source>
        <dbReference type="PROSITE" id="PS50262"/>
    </source>
</evidence>
<dbReference type="GO" id="GO:0005886">
    <property type="term" value="C:plasma membrane"/>
    <property type="evidence" value="ECO:0007669"/>
    <property type="project" value="UniProtKB-SubCell"/>
</dbReference>
<dbReference type="GO" id="GO:0007218">
    <property type="term" value="P:neuropeptide signaling pathway"/>
    <property type="evidence" value="ECO:0007669"/>
    <property type="project" value="TreeGrafter"/>
</dbReference>